<comment type="caution">
    <text evidence="1">The sequence shown here is derived from an EMBL/GenBank/DDBJ whole genome shotgun (WGS) entry which is preliminary data.</text>
</comment>
<evidence type="ECO:0000313" key="2">
    <source>
        <dbReference type="Proteomes" id="UP000887159"/>
    </source>
</evidence>
<dbReference type="AlphaFoldDB" id="A0A8X6WGV8"/>
<accession>A0A8X6WGV8</accession>
<sequence>MNAADIASRGYNAQTLFSLCCWEGPIWMKNRASWPDTQDSDFTDALELATEERKPTVTTNLSMNDSNSDFFEWNKRVSKFSSIVRTVAYVKRFLLSAKSAANG</sequence>
<dbReference type="Proteomes" id="UP000887159">
    <property type="component" value="Unassembled WGS sequence"/>
</dbReference>
<reference evidence="1" key="1">
    <citation type="submission" date="2020-08" db="EMBL/GenBank/DDBJ databases">
        <title>Multicomponent nature underlies the extraordinary mechanical properties of spider dragline silk.</title>
        <authorList>
            <person name="Kono N."/>
            <person name="Nakamura H."/>
            <person name="Mori M."/>
            <person name="Yoshida Y."/>
            <person name="Ohtoshi R."/>
            <person name="Malay A.D."/>
            <person name="Moran D.A.P."/>
            <person name="Tomita M."/>
            <person name="Numata K."/>
            <person name="Arakawa K."/>
        </authorList>
    </citation>
    <scope>NUCLEOTIDE SEQUENCE</scope>
</reference>
<dbReference type="EMBL" id="BMAU01021428">
    <property type="protein sequence ID" value="GFY34852.1"/>
    <property type="molecule type" value="Genomic_DNA"/>
</dbReference>
<protein>
    <submittedName>
        <fullName evidence="1">Uncharacterized protein</fullName>
    </submittedName>
</protein>
<evidence type="ECO:0000313" key="1">
    <source>
        <dbReference type="EMBL" id="GFY34852.1"/>
    </source>
</evidence>
<gene>
    <name evidence="1" type="ORF">TNCV_845421</name>
</gene>
<organism evidence="1 2">
    <name type="scientific">Trichonephila clavipes</name>
    <name type="common">Golden silk orbweaver</name>
    <name type="synonym">Nephila clavipes</name>
    <dbReference type="NCBI Taxonomy" id="2585209"/>
    <lineage>
        <taxon>Eukaryota</taxon>
        <taxon>Metazoa</taxon>
        <taxon>Ecdysozoa</taxon>
        <taxon>Arthropoda</taxon>
        <taxon>Chelicerata</taxon>
        <taxon>Arachnida</taxon>
        <taxon>Araneae</taxon>
        <taxon>Araneomorphae</taxon>
        <taxon>Entelegynae</taxon>
        <taxon>Araneoidea</taxon>
        <taxon>Nephilidae</taxon>
        <taxon>Trichonephila</taxon>
    </lineage>
</organism>
<keyword evidence="2" id="KW-1185">Reference proteome</keyword>
<name>A0A8X6WGV8_TRICX</name>
<proteinExistence type="predicted"/>